<accession>A0A9P0H858</accession>
<dbReference type="OrthoDB" id="295355at2759"/>
<evidence type="ECO:0000313" key="2">
    <source>
        <dbReference type="EMBL" id="CAH1397171.1"/>
    </source>
</evidence>
<dbReference type="EMBL" id="OV725079">
    <property type="protein sequence ID" value="CAH1397171.1"/>
    <property type="molecule type" value="Genomic_DNA"/>
</dbReference>
<sequence length="227" mass="25669">MEAKWQSVSSLVREIVKKSLFTEELCSIIGLKVSEVVAPTITKTLTDIIGTECGKKWVSPTHRTVNEIGTLRLFGIFTKRGRTVPSTRAEWRRKKFPPVVDKLPVEEPSVRHTTIKYQGLAPTPIPQRWSATTAICSGRNQEGGIEQLKIKRQELSHEIEQEEAAKHTLENEMQQLQMKLDGLSTNIKQKRTLLENCDKAIKEAESAFMKSPPLQSDVEFGLLYNLV</sequence>
<keyword evidence="3" id="KW-1185">Reference proteome</keyword>
<organism evidence="2 3">
    <name type="scientific">Nezara viridula</name>
    <name type="common">Southern green stink bug</name>
    <name type="synonym">Cimex viridulus</name>
    <dbReference type="NCBI Taxonomy" id="85310"/>
    <lineage>
        <taxon>Eukaryota</taxon>
        <taxon>Metazoa</taxon>
        <taxon>Ecdysozoa</taxon>
        <taxon>Arthropoda</taxon>
        <taxon>Hexapoda</taxon>
        <taxon>Insecta</taxon>
        <taxon>Pterygota</taxon>
        <taxon>Neoptera</taxon>
        <taxon>Paraneoptera</taxon>
        <taxon>Hemiptera</taxon>
        <taxon>Heteroptera</taxon>
        <taxon>Panheteroptera</taxon>
        <taxon>Pentatomomorpha</taxon>
        <taxon>Pentatomoidea</taxon>
        <taxon>Pentatomidae</taxon>
        <taxon>Pentatominae</taxon>
        <taxon>Nezara</taxon>
    </lineage>
</organism>
<dbReference type="GO" id="GO:0005813">
    <property type="term" value="C:centrosome"/>
    <property type="evidence" value="ECO:0007669"/>
    <property type="project" value="TreeGrafter"/>
</dbReference>
<evidence type="ECO:0000256" key="1">
    <source>
        <dbReference type="SAM" id="Coils"/>
    </source>
</evidence>
<reference evidence="2" key="1">
    <citation type="submission" date="2022-01" db="EMBL/GenBank/DDBJ databases">
        <authorList>
            <person name="King R."/>
        </authorList>
    </citation>
    <scope>NUCLEOTIDE SEQUENCE</scope>
</reference>
<dbReference type="GO" id="GO:0036064">
    <property type="term" value="C:ciliary basal body"/>
    <property type="evidence" value="ECO:0007669"/>
    <property type="project" value="TreeGrafter"/>
</dbReference>
<dbReference type="Proteomes" id="UP001152798">
    <property type="component" value="Chromosome 3"/>
</dbReference>
<protein>
    <submittedName>
        <fullName evidence="2">Uncharacterized protein</fullName>
    </submittedName>
</protein>
<dbReference type="PANTHER" id="PTHR28661:SF1">
    <property type="entry name" value="MICROTUBULE NUCLEATION FACTOR SSNA1"/>
    <property type="match status" value="1"/>
</dbReference>
<dbReference type="AlphaFoldDB" id="A0A9P0H858"/>
<dbReference type="PANTHER" id="PTHR28661">
    <property type="entry name" value="SJOEGREN SYNDROME NUCLEAR AUTOANTIGEN 1"/>
    <property type="match status" value="1"/>
</dbReference>
<name>A0A9P0H858_NEZVI</name>
<proteinExistence type="predicted"/>
<feature type="coiled-coil region" evidence="1">
    <location>
        <begin position="145"/>
        <end position="207"/>
    </location>
</feature>
<keyword evidence="1" id="KW-0175">Coiled coil</keyword>
<evidence type="ECO:0000313" key="3">
    <source>
        <dbReference type="Proteomes" id="UP001152798"/>
    </source>
</evidence>
<gene>
    <name evidence="2" type="ORF">NEZAVI_LOCUS7070</name>
</gene>
<dbReference type="InterPro" id="IPR033362">
    <property type="entry name" value="SSNA1_fam"/>
</dbReference>